<dbReference type="Proteomes" id="UP000821845">
    <property type="component" value="Chromosome 1"/>
</dbReference>
<accession>A0ACB7TUS2</accession>
<proteinExistence type="predicted"/>
<keyword evidence="2" id="KW-1185">Reference proteome</keyword>
<name>A0ACB7TUS2_HYAAI</name>
<sequence length="98" mass="10596">MMGRPPGAPVRALCSQPERRARARAPPLTPSAEPAEAREPGKQAPGTARDRVALMLCKVLRTTARLSTEGRGIMKVPEKRSSMIPVTHTVSLYVAKSH</sequence>
<organism evidence="1 2">
    <name type="scientific">Hyalomma asiaticum</name>
    <name type="common">Tick</name>
    <dbReference type="NCBI Taxonomy" id="266040"/>
    <lineage>
        <taxon>Eukaryota</taxon>
        <taxon>Metazoa</taxon>
        <taxon>Ecdysozoa</taxon>
        <taxon>Arthropoda</taxon>
        <taxon>Chelicerata</taxon>
        <taxon>Arachnida</taxon>
        <taxon>Acari</taxon>
        <taxon>Parasitiformes</taxon>
        <taxon>Ixodida</taxon>
        <taxon>Ixodoidea</taxon>
        <taxon>Ixodidae</taxon>
        <taxon>Hyalomminae</taxon>
        <taxon>Hyalomma</taxon>
    </lineage>
</organism>
<reference evidence="1" key="1">
    <citation type="submission" date="2020-05" db="EMBL/GenBank/DDBJ databases">
        <title>Large-scale comparative analyses of tick genomes elucidate their genetic diversity and vector capacities.</title>
        <authorList>
            <person name="Jia N."/>
            <person name="Wang J."/>
            <person name="Shi W."/>
            <person name="Du L."/>
            <person name="Sun Y."/>
            <person name="Zhan W."/>
            <person name="Jiang J."/>
            <person name="Wang Q."/>
            <person name="Zhang B."/>
            <person name="Ji P."/>
            <person name="Sakyi L.B."/>
            <person name="Cui X."/>
            <person name="Yuan T."/>
            <person name="Jiang B."/>
            <person name="Yang W."/>
            <person name="Lam T.T.-Y."/>
            <person name="Chang Q."/>
            <person name="Ding S."/>
            <person name="Wang X."/>
            <person name="Zhu J."/>
            <person name="Ruan X."/>
            <person name="Zhao L."/>
            <person name="Wei J."/>
            <person name="Que T."/>
            <person name="Du C."/>
            <person name="Cheng J."/>
            <person name="Dai P."/>
            <person name="Han X."/>
            <person name="Huang E."/>
            <person name="Gao Y."/>
            <person name="Liu J."/>
            <person name="Shao H."/>
            <person name="Ye R."/>
            <person name="Li L."/>
            <person name="Wei W."/>
            <person name="Wang X."/>
            <person name="Wang C."/>
            <person name="Yang T."/>
            <person name="Huo Q."/>
            <person name="Li W."/>
            <person name="Guo W."/>
            <person name="Chen H."/>
            <person name="Zhou L."/>
            <person name="Ni X."/>
            <person name="Tian J."/>
            <person name="Zhou Y."/>
            <person name="Sheng Y."/>
            <person name="Liu T."/>
            <person name="Pan Y."/>
            <person name="Xia L."/>
            <person name="Li J."/>
            <person name="Zhao F."/>
            <person name="Cao W."/>
        </authorList>
    </citation>
    <scope>NUCLEOTIDE SEQUENCE</scope>
    <source>
        <strain evidence="1">Hyas-2018</strain>
    </source>
</reference>
<protein>
    <submittedName>
        <fullName evidence="1">Uncharacterized protein</fullName>
    </submittedName>
</protein>
<gene>
    <name evidence="1" type="ORF">HPB50_026117</name>
</gene>
<evidence type="ECO:0000313" key="1">
    <source>
        <dbReference type="EMBL" id="KAH6948759.1"/>
    </source>
</evidence>
<comment type="caution">
    <text evidence="1">The sequence shown here is derived from an EMBL/GenBank/DDBJ whole genome shotgun (WGS) entry which is preliminary data.</text>
</comment>
<dbReference type="EMBL" id="CM023481">
    <property type="protein sequence ID" value="KAH6948759.1"/>
    <property type="molecule type" value="Genomic_DNA"/>
</dbReference>
<evidence type="ECO:0000313" key="2">
    <source>
        <dbReference type="Proteomes" id="UP000821845"/>
    </source>
</evidence>